<feature type="transmembrane region" description="Helical" evidence="6">
    <location>
        <begin position="323"/>
        <end position="342"/>
    </location>
</feature>
<dbReference type="GO" id="GO:0005886">
    <property type="term" value="C:plasma membrane"/>
    <property type="evidence" value="ECO:0007669"/>
    <property type="project" value="UniProtKB-SubCell"/>
</dbReference>
<dbReference type="Proteomes" id="UP000198882">
    <property type="component" value="Unassembled WGS sequence"/>
</dbReference>
<feature type="transmembrane region" description="Helical" evidence="6">
    <location>
        <begin position="96"/>
        <end position="113"/>
    </location>
</feature>
<reference evidence="8" key="1">
    <citation type="submission" date="2016-10" db="EMBL/GenBank/DDBJ databases">
        <authorList>
            <person name="Varghese N."/>
            <person name="Submissions S."/>
        </authorList>
    </citation>
    <scope>NUCLEOTIDE SEQUENCE [LARGE SCALE GENOMIC DNA]</scope>
    <source>
        <strain evidence="8">B4,CECT 8067,JCM 17497</strain>
    </source>
</reference>
<keyword evidence="4 6" id="KW-1133">Transmembrane helix</keyword>
<evidence type="ECO:0000313" key="8">
    <source>
        <dbReference type="Proteomes" id="UP000198882"/>
    </source>
</evidence>
<feature type="transmembrane region" description="Helical" evidence="6">
    <location>
        <begin position="119"/>
        <end position="140"/>
    </location>
</feature>
<comment type="subcellular location">
    <subcellularLocation>
        <location evidence="1">Cell membrane</location>
        <topology evidence="1">Multi-pass membrane protein</topology>
    </subcellularLocation>
</comment>
<gene>
    <name evidence="7" type="ORF">SAMN04515672_3406</name>
</gene>
<name>A0A1G9D2S4_9EURY</name>
<accession>A0A1G9D2S4</accession>
<dbReference type="CDD" id="cd06581">
    <property type="entry name" value="TM_PBP1_LivM_like"/>
    <property type="match status" value="1"/>
</dbReference>
<dbReference type="Pfam" id="PF02653">
    <property type="entry name" value="BPD_transp_2"/>
    <property type="match status" value="1"/>
</dbReference>
<sequence>MSMSESTAQTQPSRIDRARLRYRTFRRQWYSTAVLLAGVFGILLVLPLTLNLYAFGLSLGTWVSVHMLILTLVWATTGQAWNMMSGYTGQFSFGHAAFFGLGAYGTIILLNTAGLNPWLGMLVGATIASLYGLLIGVLCFRYDLRGHYFALATLAFAELLRHTFNTVSQLGGASGFFRPLPQEYADGFGLIAFQFENALPYYYVILAFLIVVSAISLVIKQSRLGLYLFAIRENENAASAVGIPTYRYKLVGITVSAFFTAWAGAFWAMYFNTIRPETVYDILVNVEVLLPAIVGGIGTVLGPIVGAFLVIPLAEIARQSVDIAGFDHVIYGVLLIVIVLYSPKGVVSWPARLFELLEDRGLYESTIDDENMDNDE</sequence>
<keyword evidence="8" id="KW-1185">Reference proteome</keyword>
<evidence type="ECO:0000313" key="7">
    <source>
        <dbReference type="EMBL" id="SDK58199.1"/>
    </source>
</evidence>
<dbReference type="InterPro" id="IPR001851">
    <property type="entry name" value="ABC_transp_permease"/>
</dbReference>
<dbReference type="GO" id="GO:0015658">
    <property type="term" value="F:branched-chain amino acid transmembrane transporter activity"/>
    <property type="evidence" value="ECO:0007669"/>
    <property type="project" value="InterPro"/>
</dbReference>
<proteinExistence type="predicted"/>
<evidence type="ECO:0000256" key="5">
    <source>
        <dbReference type="ARBA" id="ARBA00023136"/>
    </source>
</evidence>
<dbReference type="STRING" id="1095776.SAMN04515672_3406"/>
<dbReference type="EMBL" id="FNFE01000005">
    <property type="protein sequence ID" value="SDK58199.1"/>
    <property type="molecule type" value="Genomic_DNA"/>
</dbReference>
<evidence type="ECO:0000256" key="1">
    <source>
        <dbReference type="ARBA" id="ARBA00004651"/>
    </source>
</evidence>
<evidence type="ECO:0000256" key="4">
    <source>
        <dbReference type="ARBA" id="ARBA00022989"/>
    </source>
</evidence>
<feature type="transmembrane region" description="Helical" evidence="6">
    <location>
        <begin position="29"/>
        <end position="46"/>
    </location>
</feature>
<dbReference type="PANTHER" id="PTHR30482">
    <property type="entry name" value="HIGH-AFFINITY BRANCHED-CHAIN AMINO ACID TRANSPORT SYSTEM PERMEASE"/>
    <property type="match status" value="1"/>
</dbReference>
<organism evidence="7 8">
    <name type="scientific">Natronorubrum texcoconense</name>
    <dbReference type="NCBI Taxonomy" id="1095776"/>
    <lineage>
        <taxon>Archaea</taxon>
        <taxon>Methanobacteriati</taxon>
        <taxon>Methanobacteriota</taxon>
        <taxon>Stenosarchaea group</taxon>
        <taxon>Halobacteria</taxon>
        <taxon>Halobacteriales</taxon>
        <taxon>Natrialbaceae</taxon>
        <taxon>Natronorubrum</taxon>
    </lineage>
</organism>
<feature type="transmembrane region" description="Helical" evidence="6">
    <location>
        <begin position="52"/>
        <end position="75"/>
    </location>
</feature>
<evidence type="ECO:0000256" key="6">
    <source>
        <dbReference type="SAM" id="Phobius"/>
    </source>
</evidence>
<feature type="transmembrane region" description="Helical" evidence="6">
    <location>
        <begin position="201"/>
        <end position="219"/>
    </location>
</feature>
<dbReference type="InterPro" id="IPR043428">
    <property type="entry name" value="LivM-like"/>
</dbReference>
<dbReference type="PANTHER" id="PTHR30482:SF10">
    <property type="entry name" value="HIGH-AFFINITY BRANCHED-CHAIN AMINO ACID TRANSPORT PROTEIN BRAE"/>
    <property type="match status" value="1"/>
</dbReference>
<protein>
    <submittedName>
        <fullName evidence="7">Amino acid/amide ABC transporter membrane protein 2, HAAT family</fullName>
    </submittedName>
</protein>
<feature type="transmembrane region" description="Helical" evidence="6">
    <location>
        <begin position="250"/>
        <end position="270"/>
    </location>
</feature>
<keyword evidence="2" id="KW-1003">Cell membrane</keyword>
<evidence type="ECO:0000256" key="2">
    <source>
        <dbReference type="ARBA" id="ARBA00022475"/>
    </source>
</evidence>
<keyword evidence="5 6" id="KW-0472">Membrane</keyword>
<dbReference type="AlphaFoldDB" id="A0A1G9D2S4"/>
<evidence type="ECO:0000256" key="3">
    <source>
        <dbReference type="ARBA" id="ARBA00022692"/>
    </source>
</evidence>
<keyword evidence="3 6" id="KW-0812">Transmembrane</keyword>
<feature type="transmembrane region" description="Helical" evidence="6">
    <location>
        <begin position="290"/>
        <end position="311"/>
    </location>
</feature>